<feature type="transmembrane region" description="Helical" evidence="8">
    <location>
        <begin position="53"/>
        <end position="77"/>
    </location>
</feature>
<feature type="compositionally biased region" description="Acidic residues" evidence="7">
    <location>
        <begin position="791"/>
        <end position="800"/>
    </location>
</feature>
<evidence type="ECO:0000256" key="4">
    <source>
        <dbReference type="ARBA" id="ARBA00022989"/>
    </source>
</evidence>
<dbReference type="PANTHER" id="PTHR24241">
    <property type="entry name" value="NEUROPEPTIDE RECEPTOR-RELATED G-PROTEIN COUPLED RECEPTOR"/>
    <property type="match status" value="1"/>
</dbReference>
<feature type="region of interest" description="Disordered" evidence="7">
    <location>
        <begin position="781"/>
        <end position="813"/>
    </location>
</feature>
<evidence type="ECO:0000256" key="2">
    <source>
        <dbReference type="ARBA" id="ARBA00022475"/>
    </source>
</evidence>
<keyword evidence="2" id="KW-1003">Cell membrane</keyword>
<comment type="caution">
    <text evidence="9">The sequence shown here is derived from an EMBL/GenBank/DDBJ whole genome shotgun (WGS) entry which is preliminary data.</text>
</comment>
<dbReference type="SUPFAM" id="SSF81321">
    <property type="entry name" value="Family A G protein-coupled receptor-like"/>
    <property type="match status" value="1"/>
</dbReference>
<dbReference type="PANTHER" id="PTHR24241:SF76">
    <property type="entry name" value="NEUROPEPTIDE SIFAMIDE RECEPTOR"/>
    <property type="match status" value="1"/>
</dbReference>
<dbReference type="InterPro" id="IPR000276">
    <property type="entry name" value="GPCR_Rhodpsn"/>
</dbReference>
<accession>A0A6S7IR70</accession>
<comment type="subcellular location">
    <subcellularLocation>
        <location evidence="1">Cell membrane</location>
        <topology evidence="1">Multi-pass membrane protein</topology>
    </subcellularLocation>
</comment>
<evidence type="ECO:0000313" key="9">
    <source>
        <dbReference type="EMBL" id="CAB4008152.1"/>
    </source>
</evidence>
<feature type="compositionally biased region" description="Low complexity" evidence="7">
    <location>
        <begin position="425"/>
        <end position="439"/>
    </location>
</feature>
<evidence type="ECO:0000256" key="3">
    <source>
        <dbReference type="ARBA" id="ARBA00022692"/>
    </source>
</evidence>
<feature type="transmembrane region" description="Helical" evidence="8">
    <location>
        <begin position="230"/>
        <end position="250"/>
    </location>
</feature>
<name>A0A6S7IR70_PARCT</name>
<dbReference type="Pfam" id="PF00001">
    <property type="entry name" value="7tm_1"/>
    <property type="match status" value="1"/>
</dbReference>
<feature type="transmembrane region" description="Helical" evidence="8">
    <location>
        <begin position="144"/>
        <end position="164"/>
    </location>
</feature>
<dbReference type="EMBL" id="CACRXK020006036">
    <property type="protein sequence ID" value="CAB4008152.1"/>
    <property type="molecule type" value="Genomic_DNA"/>
</dbReference>
<dbReference type="PROSITE" id="PS50262">
    <property type="entry name" value="G_PROTEIN_RECEP_F1_2"/>
    <property type="match status" value="1"/>
</dbReference>
<feature type="compositionally biased region" description="Polar residues" evidence="7">
    <location>
        <begin position="414"/>
        <end position="424"/>
    </location>
</feature>
<keyword evidence="10" id="KW-1185">Reference proteome</keyword>
<dbReference type="Gene3D" id="1.20.1070.10">
    <property type="entry name" value="Rhodopsin 7-helix transmembrane proteins"/>
    <property type="match status" value="1"/>
</dbReference>
<dbReference type="PRINTS" id="PR00237">
    <property type="entry name" value="GPCRRHODOPSN"/>
</dbReference>
<dbReference type="GO" id="GO:0005886">
    <property type="term" value="C:plasma membrane"/>
    <property type="evidence" value="ECO:0007669"/>
    <property type="project" value="UniProtKB-SubCell"/>
</dbReference>
<feature type="region of interest" description="Disordered" evidence="7">
    <location>
        <begin position="607"/>
        <end position="638"/>
    </location>
</feature>
<dbReference type="GO" id="GO:0032870">
    <property type="term" value="P:cellular response to hormone stimulus"/>
    <property type="evidence" value="ECO:0007669"/>
    <property type="project" value="TreeGrafter"/>
</dbReference>
<gene>
    <name evidence="9" type="ORF">PACLA_8A075226</name>
</gene>
<evidence type="ECO:0000256" key="1">
    <source>
        <dbReference type="ARBA" id="ARBA00004651"/>
    </source>
</evidence>
<feature type="compositionally biased region" description="Basic and acidic residues" evidence="7">
    <location>
        <begin position="440"/>
        <end position="453"/>
    </location>
</feature>
<protein>
    <submittedName>
        <fullName evidence="9">Follicle stimulating hormone receptor, partial</fullName>
    </submittedName>
</protein>
<keyword evidence="6 9" id="KW-0675">Receptor</keyword>
<dbReference type="AlphaFoldDB" id="A0A6S7IR70"/>
<evidence type="ECO:0000256" key="8">
    <source>
        <dbReference type="SAM" id="Phobius"/>
    </source>
</evidence>
<reference evidence="9" key="1">
    <citation type="submission" date="2020-04" db="EMBL/GenBank/DDBJ databases">
        <authorList>
            <person name="Alioto T."/>
            <person name="Alioto T."/>
            <person name="Gomez Garrido J."/>
        </authorList>
    </citation>
    <scope>NUCLEOTIDE SEQUENCE</scope>
    <source>
        <strain evidence="9">A484AB</strain>
    </source>
</reference>
<organism evidence="9 10">
    <name type="scientific">Paramuricea clavata</name>
    <name type="common">Red gorgonian</name>
    <name type="synonym">Violescent sea-whip</name>
    <dbReference type="NCBI Taxonomy" id="317549"/>
    <lineage>
        <taxon>Eukaryota</taxon>
        <taxon>Metazoa</taxon>
        <taxon>Cnidaria</taxon>
        <taxon>Anthozoa</taxon>
        <taxon>Octocorallia</taxon>
        <taxon>Malacalcyonacea</taxon>
        <taxon>Plexauridae</taxon>
        <taxon>Paramuricea</taxon>
    </lineage>
</organism>
<keyword evidence="3 8" id="KW-0812">Transmembrane</keyword>
<dbReference type="Proteomes" id="UP001152795">
    <property type="component" value="Unassembled WGS sequence"/>
</dbReference>
<evidence type="ECO:0000256" key="7">
    <source>
        <dbReference type="SAM" id="MobiDB-lite"/>
    </source>
</evidence>
<dbReference type="CDD" id="cd00637">
    <property type="entry name" value="7tm_classA_rhodopsin-like"/>
    <property type="match status" value="1"/>
</dbReference>
<keyword evidence="4 8" id="KW-1133">Transmembrane helix</keyword>
<proteinExistence type="predicted"/>
<evidence type="ECO:0000256" key="6">
    <source>
        <dbReference type="ARBA" id="ARBA00023170"/>
    </source>
</evidence>
<sequence>MNCTDELSVPPKILGDKTAVRVVLWVISTLALVSNLALIVTRVYTHVRRQRPLSIFIVGLALSNLFVTTSVMILLVADSHQSPRDDTSALGQGNWSQSVCSPVYFLKHFGIYSLVMILTFIILERFTKLGYKLCFALELSFRRSAVYICEAWVLSFLLIIPPWTRVTTWHKFCMASYEMAFAQAMYLICGLLVLGVCFSALMLVGLLFWRRIFIPKAGRRNKEIRTDIRLIVAGVLTFLLLGIPHGAITIAHMSGEESGTEIVTILLAIACLLYPLVFMKYSPSAVCLSDTLSTRNMECTCEKCNAEQFYPMKYSLDSLNPPKSLNTLTEYTEDCDNQRQFTKASSVENMSADSLLDMDTWTSRSIKTKSWIESCDYEDLRKLRTQTPKRDNSFREVTSKPRALTWSDRYGGKSASTTSGVNDVSSLTSSCSERVSSSSDRARSSSERERSSSDHTSSMHGVVTRGHDDTRGYEDATKGHEIVIIEHESVPTNHDSESEKTSDRKRRSKRLSSFRGLIQRALSPKRQRSKSLPVKPEAFIKKVERCQSAPFTVIAVDKTATTNGSIFTTEIPPESSEPSSACSHQKTGENRYMDRLASFFILAPAKSPKHPRKPMLSPGKARPVGVVSPTPSQKSSMAERLVKSFSIGRKLPSHEPASPARTIALEAGDILTELPVMRRQKLRTKTRDPIARISTGSTGSATTRFSLEWDPIGSVEGYDEHEVLPPYPPVKTHNGQPPAKVSRPLSEVQAPEQPKVTERTSLYSLDWDPTSVQLRNSVVSRDSLGSLGDRSDDEGQMYDIEDCKGSKGKTVWV</sequence>
<evidence type="ECO:0000256" key="5">
    <source>
        <dbReference type="ARBA" id="ARBA00023136"/>
    </source>
</evidence>
<feature type="transmembrane region" description="Helical" evidence="8">
    <location>
        <begin position="184"/>
        <end position="209"/>
    </location>
</feature>
<dbReference type="GO" id="GO:0042277">
    <property type="term" value="F:peptide binding"/>
    <property type="evidence" value="ECO:0007669"/>
    <property type="project" value="TreeGrafter"/>
</dbReference>
<dbReference type="OrthoDB" id="1600340at2759"/>
<evidence type="ECO:0000313" key="10">
    <source>
        <dbReference type="Proteomes" id="UP001152795"/>
    </source>
</evidence>
<feature type="transmembrane region" description="Helical" evidence="8">
    <location>
        <begin position="104"/>
        <end position="123"/>
    </location>
</feature>
<feature type="region of interest" description="Disordered" evidence="7">
    <location>
        <begin position="720"/>
        <end position="760"/>
    </location>
</feature>
<feature type="compositionally biased region" description="Basic and acidic residues" evidence="7">
    <location>
        <begin position="465"/>
        <end position="502"/>
    </location>
</feature>
<feature type="transmembrane region" description="Helical" evidence="8">
    <location>
        <begin position="22"/>
        <end position="41"/>
    </location>
</feature>
<dbReference type="InterPro" id="IPR017452">
    <property type="entry name" value="GPCR_Rhodpsn_7TM"/>
</dbReference>
<feature type="compositionally biased region" description="Basic residues" evidence="7">
    <location>
        <begin position="503"/>
        <end position="512"/>
    </location>
</feature>
<keyword evidence="5 8" id="KW-0472">Membrane</keyword>
<dbReference type="GO" id="GO:0004930">
    <property type="term" value="F:G protein-coupled receptor activity"/>
    <property type="evidence" value="ECO:0007669"/>
    <property type="project" value="InterPro"/>
</dbReference>
<feature type="region of interest" description="Disordered" evidence="7">
    <location>
        <begin position="406"/>
        <end position="516"/>
    </location>
</feature>